<evidence type="ECO:0000313" key="3">
    <source>
        <dbReference type="Proteomes" id="UP000196125"/>
    </source>
</evidence>
<reference evidence="2 3" key="1">
    <citation type="submission" date="2017-05" db="EMBL/GenBank/DDBJ databases">
        <authorList>
            <person name="Song R."/>
            <person name="Chenine A.L."/>
            <person name="Ruprecht R.M."/>
        </authorList>
    </citation>
    <scope>NUCLEOTIDE SEQUENCE [LARGE SCALE GENOMIC DNA]</scope>
    <source>
        <strain evidence="2 3">CECT 7927</strain>
    </source>
</reference>
<dbReference type="EMBL" id="JAWRCO010000001">
    <property type="protein sequence ID" value="MDW6003871.1"/>
    <property type="molecule type" value="Genomic_DNA"/>
</dbReference>
<dbReference type="SUPFAM" id="SSF75011">
    <property type="entry name" value="3-carboxy-cis,cis-mucoante lactonizing enzyme"/>
    <property type="match status" value="1"/>
</dbReference>
<dbReference type="PIRSF" id="PIRSF028101">
    <property type="entry name" value="UCP028101"/>
    <property type="match status" value="1"/>
</dbReference>
<sequence>MQPMVTDQTRRKLLRAALFSAVVPVLPYGCALTRRTVARPALVGCAVTESNRYQAVVADSQGNALHTLPLPARGHGVAIHPAASQAVAFGRRPGMFMLVFDYMSGAPVKVVTAMSQRHFYGHGVYSLDGDYLYVTEGDRKTSQGIIGVYDVRHDYQKVAEFSGFGLGPHEVIIKPDGTLAIGVGGVHTYGRTALNADTMRPSLTYMSSQGKILEQVTLGDHHLSIRHLAHDGADTVLCGQQYRGTPDDYPALITMHRPGEEMITLKAEPESWARFNHYVASIAATDKWILATSPPGNCYGIWSKETLELVELAALPDASGVVVQNGVFQISSGAAKVVHERYPAPAETSVVNVQWDNHWSAI</sequence>
<organism evidence="2 3">
    <name type="scientific">Vibrio mangrovi</name>
    <dbReference type="NCBI Taxonomy" id="474394"/>
    <lineage>
        <taxon>Bacteria</taxon>
        <taxon>Pseudomonadati</taxon>
        <taxon>Pseudomonadota</taxon>
        <taxon>Gammaproteobacteria</taxon>
        <taxon>Vibrionales</taxon>
        <taxon>Vibrionaceae</taxon>
        <taxon>Vibrio</taxon>
    </lineage>
</organism>
<evidence type="ECO:0000313" key="4">
    <source>
        <dbReference type="Proteomes" id="UP001283366"/>
    </source>
</evidence>
<proteinExistence type="predicted"/>
<name>A0A1Y6INU4_9VIBR</name>
<evidence type="ECO:0000313" key="1">
    <source>
        <dbReference type="EMBL" id="MDW6003871.1"/>
    </source>
</evidence>
<accession>A0A1Y6INU4</accession>
<evidence type="ECO:0000313" key="2">
    <source>
        <dbReference type="EMBL" id="SMR99335.1"/>
    </source>
</evidence>
<gene>
    <name evidence="1" type="ORF">SBX37_13520</name>
    <name evidence="2" type="ORF">VIM7927_00560</name>
</gene>
<dbReference type="Pfam" id="PF07433">
    <property type="entry name" value="DUF1513"/>
    <property type="match status" value="1"/>
</dbReference>
<dbReference type="Proteomes" id="UP001283366">
    <property type="component" value="Unassembled WGS sequence"/>
</dbReference>
<dbReference type="Gene3D" id="2.130.10.10">
    <property type="entry name" value="YVTN repeat-like/Quinoprotein amine dehydrogenase"/>
    <property type="match status" value="1"/>
</dbReference>
<dbReference type="InterPro" id="IPR015943">
    <property type="entry name" value="WD40/YVTN_repeat-like_dom_sf"/>
</dbReference>
<protein>
    <submittedName>
        <fullName evidence="1">DUF1513 domain-containing protein</fullName>
    </submittedName>
</protein>
<dbReference type="Proteomes" id="UP000196125">
    <property type="component" value="Unassembled WGS sequence"/>
</dbReference>
<keyword evidence="4" id="KW-1185">Reference proteome</keyword>
<dbReference type="AlphaFoldDB" id="A0A1Y6INU4"/>
<dbReference type="EMBL" id="FXXI01000001">
    <property type="protein sequence ID" value="SMR99335.1"/>
    <property type="molecule type" value="Genomic_DNA"/>
</dbReference>
<dbReference type="RefSeq" id="WP_087479373.1">
    <property type="nucleotide sequence ID" value="NZ_AP024883.1"/>
</dbReference>
<dbReference type="InterPro" id="IPR008311">
    <property type="entry name" value="UCP028101"/>
</dbReference>
<dbReference type="OrthoDB" id="5624218at2"/>
<reference evidence="1 4" key="2">
    <citation type="submission" date="2023-11" db="EMBL/GenBank/DDBJ databases">
        <title>Plant-associative lifestyle of Vibrio porteresiae and its evolutionary dynamics.</title>
        <authorList>
            <person name="Rameshkumar N."/>
            <person name="Kirti K."/>
        </authorList>
    </citation>
    <scope>NUCLEOTIDE SEQUENCE [LARGE SCALE GENOMIC DNA]</scope>
    <source>
        <strain evidence="1 4">MSSRF38</strain>
    </source>
</reference>